<reference evidence="3" key="1">
    <citation type="journal article" date="2015" name="Nat. Genet.">
        <title>The genome and transcriptome of the zoonotic hookworm Ancylostoma ceylanicum identify infection-specific gene families.</title>
        <authorList>
            <person name="Schwarz E.M."/>
            <person name="Hu Y."/>
            <person name="Antoshechkin I."/>
            <person name="Miller M.M."/>
            <person name="Sternberg P.W."/>
            <person name="Aroian R.V."/>
        </authorList>
    </citation>
    <scope>NUCLEOTIDE SEQUENCE</scope>
    <source>
        <strain evidence="3">HY135</strain>
    </source>
</reference>
<dbReference type="STRING" id="53326.A0A016SMC0"/>
<dbReference type="EMBL" id="JARK01001537">
    <property type="protein sequence ID" value="EYB91858.1"/>
    <property type="molecule type" value="Genomic_DNA"/>
</dbReference>
<protein>
    <recommendedName>
        <fullName evidence="1">EB domain-containing protein</fullName>
    </recommendedName>
</protein>
<comment type="caution">
    <text evidence="2">The sequence shown here is derived from an EMBL/GenBank/DDBJ whole genome shotgun (WGS) entry which is preliminary data.</text>
</comment>
<dbReference type="OrthoDB" id="504708at2759"/>
<dbReference type="PANTHER" id="PTHR45985:SF3">
    <property type="entry name" value="CHITIN DEACETYLASE-LIKE 4"/>
    <property type="match status" value="1"/>
</dbReference>
<dbReference type="InterPro" id="IPR052740">
    <property type="entry name" value="CE4"/>
</dbReference>
<name>A0A016SMC0_9BILA</name>
<evidence type="ECO:0000313" key="2">
    <source>
        <dbReference type="EMBL" id="EYB91858.1"/>
    </source>
</evidence>
<accession>A0A016SMC0</accession>
<feature type="domain" description="EB" evidence="1">
    <location>
        <begin position="150"/>
        <end position="206"/>
    </location>
</feature>
<evidence type="ECO:0000313" key="3">
    <source>
        <dbReference type="Proteomes" id="UP000024635"/>
    </source>
</evidence>
<dbReference type="InterPro" id="IPR006149">
    <property type="entry name" value="EB_dom"/>
</dbReference>
<dbReference type="Proteomes" id="UP000024635">
    <property type="component" value="Unassembled WGS sequence"/>
</dbReference>
<organism evidence="2 3">
    <name type="scientific">Ancylostoma ceylanicum</name>
    <dbReference type="NCBI Taxonomy" id="53326"/>
    <lineage>
        <taxon>Eukaryota</taxon>
        <taxon>Metazoa</taxon>
        <taxon>Ecdysozoa</taxon>
        <taxon>Nematoda</taxon>
        <taxon>Chromadorea</taxon>
        <taxon>Rhabditida</taxon>
        <taxon>Rhabditina</taxon>
        <taxon>Rhabditomorpha</taxon>
        <taxon>Strongyloidea</taxon>
        <taxon>Ancylostomatidae</taxon>
        <taxon>Ancylostomatinae</taxon>
        <taxon>Ancylostoma</taxon>
    </lineage>
</organism>
<dbReference type="AlphaFoldDB" id="A0A016SMC0"/>
<evidence type="ECO:0000259" key="1">
    <source>
        <dbReference type="Pfam" id="PF01683"/>
    </source>
</evidence>
<sequence length="288" mass="30500">MGEDNATQSDNVTIQDYKAIDPTIFERHCNDGQPDGKCDETGRCLCPESMKKHYDDRGVAPPLAEVATPNDASKLEALEKSIRKMFSRRNYALRAAQSIVGAPPDSSCFSDSDCAGYPLSYCDGVCKCAQGTLNAGSTCISAAQQQARTCPKGQTYVSEAGVCMTAVSPAGQCLYTSQCQAIEQGMTCENSVCRCPNGLVFSGSRCTQSCPVSYVVDSRGVCIPGCQGNQIEVDGECLSHALAGEPCRVHAQCTGGASCLKGHCVCPQDMISNGSVCVYGTTRSLFPR</sequence>
<dbReference type="Pfam" id="PF01683">
    <property type="entry name" value="EB"/>
    <property type="match status" value="2"/>
</dbReference>
<keyword evidence="3" id="KW-1185">Reference proteome</keyword>
<dbReference type="PANTHER" id="PTHR45985">
    <property type="match status" value="1"/>
</dbReference>
<gene>
    <name evidence="2" type="primary">Acey_s0201.g1743</name>
    <name evidence="2" type="ORF">Y032_0201g1743</name>
</gene>
<feature type="domain" description="EB" evidence="1">
    <location>
        <begin position="226"/>
        <end position="277"/>
    </location>
</feature>
<proteinExistence type="predicted"/>